<name>A0A224XRX6_9HEMI</name>
<protein>
    <submittedName>
        <fullName evidence="1">Putative secreted protein</fullName>
    </submittedName>
</protein>
<sequence>MLILKIGRIFICLFELFALCVSSDLKISQWCIFITLVSVVCYEHKFFGCEIYIFFPQFIGLGPLSAIRPETRAKVYCLVKLHFFLFRM</sequence>
<evidence type="ECO:0000313" key="1">
    <source>
        <dbReference type="EMBL" id="JAW15247.1"/>
    </source>
</evidence>
<reference evidence="1" key="1">
    <citation type="journal article" date="2018" name="PLoS Negl. Trop. Dis.">
        <title>An insight into the salivary gland and fat body transcriptome of Panstrongylus lignarius (Hemiptera: Heteroptera), the main vector of Chagas disease in Peru.</title>
        <authorList>
            <person name="Nevoa J.C."/>
            <person name="Mendes M.T."/>
            <person name="da Silva M.V."/>
            <person name="Soares S.C."/>
            <person name="Oliveira C.J.F."/>
            <person name="Ribeiro J.M.C."/>
        </authorList>
    </citation>
    <scope>NUCLEOTIDE SEQUENCE</scope>
</reference>
<dbReference type="AlphaFoldDB" id="A0A224XRX6"/>
<proteinExistence type="predicted"/>
<organism evidence="1">
    <name type="scientific">Panstrongylus lignarius</name>
    <dbReference type="NCBI Taxonomy" id="156445"/>
    <lineage>
        <taxon>Eukaryota</taxon>
        <taxon>Metazoa</taxon>
        <taxon>Ecdysozoa</taxon>
        <taxon>Arthropoda</taxon>
        <taxon>Hexapoda</taxon>
        <taxon>Insecta</taxon>
        <taxon>Pterygota</taxon>
        <taxon>Neoptera</taxon>
        <taxon>Paraneoptera</taxon>
        <taxon>Hemiptera</taxon>
        <taxon>Heteroptera</taxon>
        <taxon>Panheteroptera</taxon>
        <taxon>Cimicomorpha</taxon>
        <taxon>Reduviidae</taxon>
        <taxon>Triatominae</taxon>
        <taxon>Panstrongylus</taxon>
    </lineage>
</organism>
<dbReference type="EMBL" id="GFTR01001179">
    <property type="protein sequence ID" value="JAW15247.1"/>
    <property type="molecule type" value="Transcribed_RNA"/>
</dbReference>
<accession>A0A224XRX6</accession>